<dbReference type="PANTHER" id="PTHR24394">
    <property type="entry name" value="ZINC FINGER PROTEIN"/>
    <property type="match status" value="1"/>
</dbReference>
<dbReference type="GO" id="GO:0000122">
    <property type="term" value="P:negative regulation of transcription by RNA polymerase II"/>
    <property type="evidence" value="ECO:0007669"/>
    <property type="project" value="UniProtKB-ARBA"/>
</dbReference>
<dbReference type="PANTHER" id="PTHR24394:SF44">
    <property type="entry name" value="ZINC FINGER PROTEIN 271-LIKE"/>
    <property type="match status" value="1"/>
</dbReference>
<dbReference type="FunFam" id="3.30.160.60:FF:000848">
    <property type="entry name" value="Zinc finger protein 35"/>
    <property type="match status" value="1"/>
</dbReference>
<dbReference type="GeneID" id="114844179"/>
<dbReference type="Gene3D" id="3.30.160.60">
    <property type="entry name" value="Classic Zinc Finger"/>
    <property type="match status" value="6"/>
</dbReference>
<dbReference type="PROSITE" id="PS50157">
    <property type="entry name" value="ZINC_FINGER_C2H2_2"/>
    <property type="match status" value="6"/>
</dbReference>
<dbReference type="FunFam" id="3.30.160.60:FF:000912">
    <property type="entry name" value="Zinc finger protein 660"/>
    <property type="match status" value="1"/>
</dbReference>
<dbReference type="FunFam" id="3.30.160.60:FF:000508">
    <property type="entry name" value="Myeloid zinc finger 1"/>
    <property type="match status" value="1"/>
</dbReference>
<feature type="region of interest" description="Disordered" evidence="12">
    <location>
        <begin position="65"/>
        <end position="97"/>
    </location>
</feature>
<feature type="compositionally biased region" description="Basic and acidic residues" evidence="12">
    <location>
        <begin position="71"/>
        <end position="92"/>
    </location>
</feature>
<feature type="compositionally biased region" description="Basic and acidic residues" evidence="12">
    <location>
        <begin position="123"/>
        <end position="144"/>
    </location>
</feature>
<keyword evidence="7" id="KW-0805">Transcription regulation</keyword>
<evidence type="ECO:0000313" key="14">
    <source>
        <dbReference type="Proteomes" id="UP000515150"/>
    </source>
</evidence>
<keyword evidence="9" id="KW-0804">Transcription</keyword>
<feature type="domain" description="C2H2-type" evidence="13">
    <location>
        <begin position="274"/>
        <end position="301"/>
    </location>
</feature>
<feature type="domain" description="C2H2-type" evidence="13">
    <location>
        <begin position="218"/>
        <end position="245"/>
    </location>
</feature>
<dbReference type="GO" id="GO:0008270">
    <property type="term" value="F:zinc ion binding"/>
    <property type="evidence" value="ECO:0007669"/>
    <property type="project" value="UniProtKB-KW"/>
</dbReference>
<dbReference type="FunFam" id="3.30.160.60:FF:001480">
    <property type="entry name" value="Si:cabz01071911.3"/>
    <property type="match status" value="1"/>
</dbReference>
<evidence type="ECO:0000256" key="12">
    <source>
        <dbReference type="SAM" id="MobiDB-lite"/>
    </source>
</evidence>
<evidence type="ECO:0000256" key="11">
    <source>
        <dbReference type="PROSITE-ProRule" id="PRU00042"/>
    </source>
</evidence>
<evidence type="ECO:0000256" key="1">
    <source>
        <dbReference type="ARBA" id="ARBA00004123"/>
    </source>
</evidence>
<feature type="domain" description="C2H2-type" evidence="13">
    <location>
        <begin position="302"/>
        <end position="329"/>
    </location>
</feature>
<evidence type="ECO:0000313" key="15">
    <source>
        <dbReference type="RefSeq" id="XP_028987165.1"/>
    </source>
</evidence>
<dbReference type="FunFam" id="3.30.160.60:FF:000478">
    <property type="entry name" value="Zinc finger protein 133"/>
    <property type="match status" value="1"/>
</dbReference>
<keyword evidence="6" id="KW-0862">Zinc</keyword>
<organism evidence="14 15">
    <name type="scientific">Betta splendens</name>
    <name type="common">Siamese fighting fish</name>
    <dbReference type="NCBI Taxonomy" id="158456"/>
    <lineage>
        <taxon>Eukaryota</taxon>
        <taxon>Metazoa</taxon>
        <taxon>Chordata</taxon>
        <taxon>Craniata</taxon>
        <taxon>Vertebrata</taxon>
        <taxon>Euteleostomi</taxon>
        <taxon>Actinopterygii</taxon>
        <taxon>Neopterygii</taxon>
        <taxon>Teleostei</taxon>
        <taxon>Neoteleostei</taxon>
        <taxon>Acanthomorphata</taxon>
        <taxon>Anabantaria</taxon>
        <taxon>Anabantiformes</taxon>
        <taxon>Anabantoidei</taxon>
        <taxon>Osphronemidae</taxon>
        <taxon>Betta</taxon>
    </lineage>
</organism>
<dbReference type="GO" id="GO:0042802">
    <property type="term" value="F:identical protein binding"/>
    <property type="evidence" value="ECO:0007669"/>
    <property type="project" value="UniProtKB-ARBA"/>
</dbReference>
<evidence type="ECO:0000256" key="6">
    <source>
        <dbReference type="ARBA" id="ARBA00022833"/>
    </source>
</evidence>
<evidence type="ECO:0000256" key="9">
    <source>
        <dbReference type="ARBA" id="ARBA00023163"/>
    </source>
</evidence>
<dbReference type="OrthoDB" id="6077919at2759"/>
<dbReference type="GO" id="GO:0005634">
    <property type="term" value="C:nucleus"/>
    <property type="evidence" value="ECO:0007669"/>
    <property type="project" value="UniProtKB-SubCell"/>
</dbReference>
<keyword evidence="3" id="KW-0479">Metal-binding</keyword>
<keyword evidence="10" id="KW-0539">Nucleus</keyword>
<evidence type="ECO:0000256" key="2">
    <source>
        <dbReference type="ARBA" id="ARBA00006991"/>
    </source>
</evidence>
<dbReference type="FunFam" id="3.30.160.60:FF:001465">
    <property type="entry name" value="Zinc finger protein 560"/>
    <property type="match status" value="1"/>
</dbReference>
<reference evidence="15" key="1">
    <citation type="submission" date="2025-08" db="UniProtKB">
        <authorList>
            <consortium name="RefSeq"/>
        </authorList>
    </citation>
    <scope>IDENTIFICATION</scope>
</reference>
<proteinExistence type="inferred from homology"/>
<dbReference type="GO" id="GO:0000981">
    <property type="term" value="F:DNA-binding transcription factor activity, RNA polymerase II-specific"/>
    <property type="evidence" value="ECO:0007669"/>
    <property type="project" value="TreeGrafter"/>
</dbReference>
<dbReference type="SMART" id="SM00355">
    <property type="entry name" value="ZnF_C2H2"/>
    <property type="match status" value="6"/>
</dbReference>
<dbReference type="InterPro" id="IPR013087">
    <property type="entry name" value="Znf_C2H2_type"/>
</dbReference>
<dbReference type="RefSeq" id="XP_028987165.1">
    <property type="nucleotide sequence ID" value="XM_029131332.2"/>
</dbReference>
<evidence type="ECO:0000256" key="10">
    <source>
        <dbReference type="ARBA" id="ARBA00023242"/>
    </source>
</evidence>
<dbReference type="AlphaFoldDB" id="A0A6P7KZW3"/>
<evidence type="ECO:0000256" key="4">
    <source>
        <dbReference type="ARBA" id="ARBA00022737"/>
    </source>
</evidence>
<protein>
    <submittedName>
        <fullName evidence="15">Zinc finger and SCAN domain-containing protein 2-like isoform X1</fullName>
    </submittedName>
</protein>
<feature type="compositionally biased region" description="Polar residues" evidence="12">
    <location>
        <begin position="366"/>
        <end position="377"/>
    </location>
</feature>
<evidence type="ECO:0000256" key="7">
    <source>
        <dbReference type="ARBA" id="ARBA00023015"/>
    </source>
</evidence>
<accession>A0A6P7KZW3</accession>
<gene>
    <name evidence="15" type="primary">LOC114844179</name>
</gene>
<dbReference type="PROSITE" id="PS00028">
    <property type="entry name" value="ZINC_FINGER_C2H2_1"/>
    <property type="match status" value="6"/>
</dbReference>
<evidence type="ECO:0000256" key="3">
    <source>
        <dbReference type="ARBA" id="ARBA00022723"/>
    </source>
</evidence>
<keyword evidence="14" id="KW-1185">Reference proteome</keyword>
<dbReference type="Proteomes" id="UP000515150">
    <property type="component" value="Chromosome 17"/>
</dbReference>
<feature type="region of interest" description="Disordered" evidence="12">
    <location>
        <begin position="353"/>
        <end position="390"/>
    </location>
</feature>
<dbReference type="SUPFAM" id="SSF57667">
    <property type="entry name" value="beta-beta-alpha zinc fingers"/>
    <property type="match status" value="3"/>
</dbReference>
<evidence type="ECO:0000259" key="13">
    <source>
        <dbReference type="PROSITE" id="PS50157"/>
    </source>
</evidence>
<keyword evidence="5 11" id="KW-0863">Zinc-finger</keyword>
<dbReference type="Pfam" id="PF00096">
    <property type="entry name" value="zf-C2H2"/>
    <property type="match status" value="6"/>
</dbReference>
<feature type="domain" description="C2H2-type" evidence="13">
    <location>
        <begin position="190"/>
        <end position="217"/>
    </location>
</feature>
<comment type="similarity">
    <text evidence="2">Belongs to the krueppel C2H2-type zinc-finger protein family.</text>
</comment>
<evidence type="ECO:0000256" key="5">
    <source>
        <dbReference type="ARBA" id="ARBA00022771"/>
    </source>
</evidence>
<keyword evidence="8" id="KW-0238">DNA-binding</keyword>
<feature type="domain" description="C2H2-type" evidence="13">
    <location>
        <begin position="246"/>
        <end position="273"/>
    </location>
</feature>
<feature type="region of interest" description="Disordered" evidence="12">
    <location>
        <begin position="123"/>
        <end position="161"/>
    </location>
</feature>
<sequence>MSSVQRLRAFVTERLTAAAAEILGAFEKTMEEYEAEIGRQRRLLDVVWRPEVRLHRLREPTHQPVCQEEELWSREKDPSLDHEEPEAPRVKEEQEELCSGPEPLVLKEETGPLIPAYAAGDPRDAEAHAEHHSFPVAESRDPEGGQRVGASGGNTEKRPKKRRCKNTRIINHMDVSPTAPCETQTDEKAFDCVFCGKTFKHKSNMNVHLRIHTGEEPYVCKTCGKRFRQISALKVHLNVHTGTVPFSCGTCGKGFTRSSNLLVHLRTHTGEKPYSCETCGKGFTHKSNLLVHLRSHTGERPYRCKICGMCFIYSNELTVHMRGHTGEKPYTCNTCGEKFSGAKFLRNHMKVHTTQTSRGAEPGQQLVHTPSVPSQQPALVPPPQDLTSPD</sequence>
<keyword evidence="4" id="KW-0677">Repeat</keyword>
<dbReference type="GO" id="GO:0003677">
    <property type="term" value="F:DNA binding"/>
    <property type="evidence" value="ECO:0007669"/>
    <property type="project" value="UniProtKB-KW"/>
</dbReference>
<feature type="domain" description="C2H2-type" evidence="13">
    <location>
        <begin position="330"/>
        <end position="357"/>
    </location>
</feature>
<evidence type="ECO:0000256" key="8">
    <source>
        <dbReference type="ARBA" id="ARBA00023125"/>
    </source>
</evidence>
<name>A0A6P7KZW3_BETSP</name>
<comment type="subcellular location">
    <subcellularLocation>
        <location evidence="1">Nucleus</location>
    </subcellularLocation>
</comment>
<dbReference type="InterPro" id="IPR036236">
    <property type="entry name" value="Znf_C2H2_sf"/>
</dbReference>
<dbReference type="KEGG" id="bspl:114844179"/>